<keyword evidence="2" id="KW-1185">Reference proteome</keyword>
<protein>
    <submittedName>
        <fullName evidence="1">Uncharacterized protein</fullName>
    </submittedName>
</protein>
<evidence type="ECO:0000313" key="2">
    <source>
        <dbReference type="Proteomes" id="UP000078407"/>
    </source>
</evidence>
<organism evidence="1 2">
    <name type="scientific">Buttiauxella ferragutiae ATCC 51602</name>
    <dbReference type="NCBI Taxonomy" id="1354252"/>
    <lineage>
        <taxon>Bacteria</taxon>
        <taxon>Pseudomonadati</taxon>
        <taxon>Pseudomonadota</taxon>
        <taxon>Gammaproteobacteria</taxon>
        <taxon>Enterobacterales</taxon>
        <taxon>Enterobacteriaceae</taxon>
        <taxon>Buttiauxella</taxon>
    </lineage>
</organism>
<sequence>MSGQSVILTTSNRGFAFSACLLWGIMSAKGNSYDNAYAEGKLLSFTEGGMRARIALCQP</sequence>
<name>A0ABX2WDB6_9ENTR</name>
<gene>
    <name evidence="1" type="ORF">M976_00320</name>
</gene>
<evidence type="ECO:0000313" key="1">
    <source>
        <dbReference type="EMBL" id="OAT33043.1"/>
    </source>
</evidence>
<dbReference type="EMBL" id="LXEQ01000003">
    <property type="protein sequence ID" value="OAT33043.1"/>
    <property type="molecule type" value="Genomic_DNA"/>
</dbReference>
<reference evidence="1 2" key="1">
    <citation type="submission" date="2016-04" db="EMBL/GenBank/DDBJ databases">
        <title>ATOL: Assembling a taxonomically balanced genome-scale reconstruction of the evolutionary history of the Enterobacteriaceae.</title>
        <authorList>
            <person name="Plunkett G.III."/>
            <person name="Neeno-Eckwall E.C."/>
            <person name="Glasner J.D."/>
            <person name="Perna N.T."/>
        </authorList>
    </citation>
    <scope>NUCLEOTIDE SEQUENCE [LARGE SCALE GENOMIC DNA]</scope>
    <source>
        <strain evidence="1 2">ATCC 51602</strain>
    </source>
</reference>
<comment type="caution">
    <text evidence="1">The sequence shown here is derived from an EMBL/GenBank/DDBJ whole genome shotgun (WGS) entry which is preliminary data.</text>
</comment>
<accession>A0ABX2WDB6</accession>
<dbReference type="Proteomes" id="UP000078407">
    <property type="component" value="Unassembled WGS sequence"/>
</dbReference>
<proteinExistence type="predicted"/>